<reference evidence="2" key="1">
    <citation type="submission" date="2016-11" db="UniProtKB">
        <authorList>
            <consortium name="WormBaseParasite"/>
        </authorList>
    </citation>
    <scope>IDENTIFICATION</scope>
</reference>
<proteinExistence type="predicted"/>
<evidence type="ECO:0000313" key="2">
    <source>
        <dbReference type="WBParaSite" id="Hba_01763"/>
    </source>
</evidence>
<sequence>MRKWIDNFITFNFTASTGDFGENMHLSSSPTSDINGLSSSPPEIQLSNDESDDFNIEGVSTISFGEKNTLISSNDEIRAIPSPSISSPLKPPIYNSCSLSVIGTHSTGALYMASTPDASVEEPSLFKNTCISICNEKEAQIDFDVPSCSVAEDNVEPSNLTVPEVQHLPVLGMPKDQCFTNDLSKQQSLLGNILWSNPNNSDRIQMMTLKQKVVQNNYVRRVKSSSEMNQDTFQQDSEKQSFMSTEPRTVIAHKPRVSVFDITLNVTRNVESVYQRIDKAMEHCDSCESRYTRLLLRLIADKQEVRQQIGKVNSSLHQIFVNVVWNEFCSYVLTDDVVKQSGLSEEEDSRIDTNDLPTGVALRLVLEYRILSTLNNMGILQSLMGLDGFELLDDVPMLLGKGLANFVLSHSTK</sequence>
<evidence type="ECO:0000313" key="1">
    <source>
        <dbReference type="Proteomes" id="UP000095283"/>
    </source>
</evidence>
<protein>
    <submittedName>
        <fullName evidence="2">NR LBD domain-containing protein</fullName>
    </submittedName>
</protein>
<dbReference type="WBParaSite" id="Hba_01763">
    <property type="protein sequence ID" value="Hba_01763"/>
    <property type="gene ID" value="Hba_01763"/>
</dbReference>
<dbReference type="AlphaFoldDB" id="A0A1I7WAQ0"/>
<organism evidence="1 2">
    <name type="scientific">Heterorhabditis bacteriophora</name>
    <name type="common">Entomopathogenic nematode worm</name>
    <dbReference type="NCBI Taxonomy" id="37862"/>
    <lineage>
        <taxon>Eukaryota</taxon>
        <taxon>Metazoa</taxon>
        <taxon>Ecdysozoa</taxon>
        <taxon>Nematoda</taxon>
        <taxon>Chromadorea</taxon>
        <taxon>Rhabditida</taxon>
        <taxon>Rhabditina</taxon>
        <taxon>Rhabditomorpha</taxon>
        <taxon>Strongyloidea</taxon>
        <taxon>Heterorhabditidae</taxon>
        <taxon>Heterorhabditis</taxon>
    </lineage>
</organism>
<keyword evidence="1" id="KW-1185">Reference proteome</keyword>
<name>A0A1I7WAQ0_HETBA</name>
<dbReference type="Proteomes" id="UP000095283">
    <property type="component" value="Unplaced"/>
</dbReference>
<accession>A0A1I7WAQ0</accession>